<dbReference type="InterPro" id="IPR011008">
    <property type="entry name" value="Dimeric_a/b-barrel"/>
</dbReference>
<keyword evidence="3" id="KW-1185">Reference proteome</keyword>
<feature type="domain" description="ABM" evidence="1">
    <location>
        <begin position="30"/>
        <end position="89"/>
    </location>
</feature>
<gene>
    <name evidence="2" type="ORF">NIES46_50290</name>
</gene>
<sequence length="121" mass="13915">MFSTHNRWLVMSEFFDFLKHKHAYIAIGEFKPGKFEEARELFEQAVSTYSTGFKGSYLLQEPGTDRGIAIIFWENIQDMEANQSEAYQALLDQMTPLFAKAPTTSFYEVRSEIRAAAESLV</sequence>
<dbReference type="InterPro" id="IPR007138">
    <property type="entry name" value="ABM_dom"/>
</dbReference>
<evidence type="ECO:0000313" key="3">
    <source>
        <dbReference type="Proteomes" id="UP000326169"/>
    </source>
</evidence>
<accession>A0A5M3TBP7</accession>
<reference evidence="2 3" key="1">
    <citation type="journal article" date="2019" name="J Genomics">
        <title>The Draft Genome of a Hydrogen-producing Cyanobacterium, Arthrospira platensis NIES-46.</title>
        <authorList>
            <person name="Suzuki S."/>
            <person name="Yamaguchi H."/>
            <person name="Kawachi M."/>
        </authorList>
    </citation>
    <scope>NUCLEOTIDE SEQUENCE [LARGE SCALE GENOMIC DNA]</scope>
    <source>
        <strain evidence="2 3">NIES-46</strain>
    </source>
</reference>
<evidence type="ECO:0000313" key="2">
    <source>
        <dbReference type="EMBL" id="GCE96954.1"/>
    </source>
</evidence>
<dbReference type="Gene3D" id="3.30.70.100">
    <property type="match status" value="1"/>
</dbReference>
<dbReference type="SUPFAM" id="SSF54909">
    <property type="entry name" value="Dimeric alpha+beta barrel"/>
    <property type="match status" value="1"/>
</dbReference>
<name>A0A5M3TBP7_LIMPL</name>
<protein>
    <recommendedName>
        <fullName evidence="1">ABM domain-containing protein</fullName>
    </recommendedName>
</protein>
<evidence type="ECO:0000259" key="1">
    <source>
        <dbReference type="Pfam" id="PF03992"/>
    </source>
</evidence>
<dbReference type="Proteomes" id="UP000326169">
    <property type="component" value="Unassembled WGS sequence"/>
</dbReference>
<dbReference type="Pfam" id="PF03992">
    <property type="entry name" value="ABM"/>
    <property type="match status" value="1"/>
</dbReference>
<proteinExistence type="predicted"/>
<dbReference type="EMBL" id="BIMW01000325">
    <property type="protein sequence ID" value="GCE96954.1"/>
    <property type="molecule type" value="Genomic_DNA"/>
</dbReference>
<organism evidence="2 3">
    <name type="scientific">Limnospira platensis NIES-46</name>
    <dbReference type="NCBI Taxonomy" id="1236695"/>
    <lineage>
        <taxon>Bacteria</taxon>
        <taxon>Bacillati</taxon>
        <taxon>Cyanobacteriota</taxon>
        <taxon>Cyanophyceae</taxon>
        <taxon>Oscillatoriophycideae</taxon>
        <taxon>Oscillatoriales</taxon>
        <taxon>Sirenicapillariaceae</taxon>
        <taxon>Limnospira</taxon>
    </lineage>
</organism>
<comment type="caution">
    <text evidence="2">The sequence shown here is derived from an EMBL/GenBank/DDBJ whole genome shotgun (WGS) entry which is preliminary data.</text>
</comment>